<dbReference type="EMBL" id="BSXT01005482">
    <property type="protein sequence ID" value="GMF60566.1"/>
    <property type="molecule type" value="Genomic_DNA"/>
</dbReference>
<gene>
    <name evidence="1" type="ORF">Pfra01_002626600</name>
</gene>
<accession>A0A9W6YEL2</accession>
<protein>
    <submittedName>
        <fullName evidence="1">Unnamed protein product</fullName>
    </submittedName>
</protein>
<evidence type="ECO:0000313" key="2">
    <source>
        <dbReference type="Proteomes" id="UP001165121"/>
    </source>
</evidence>
<name>A0A9W6YEL2_9STRA</name>
<evidence type="ECO:0000313" key="1">
    <source>
        <dbReference type="EMBL" id="GMF60566.1"/>
    </source>
</evidence>
<reference evidence="1" key="1">
    <citation type="submission" date="2023-04" db="EMBL/GenBank/DDBJ databases">
        <title>Phytophthora fragariaefolia NBRC 109709.</title>
        <authorList>
            <person name="Ichikawa N."/>
            <person name="Sato H."/>
            <person name="Tonouchi N."/>
        </authorList>
    </citation>
    <scope>NUCLEOTIDE SEQUENCE</scope>
    <source>
        <strain evidence="1">NBRC 109709</strain>
    </source>
</reference>
<sequence>MGRPIPTKTGKIPVESARTVPINAEIDAVSHIDIHRTKRGVSDLRVALIIRRWCAHSLLGSDSTRCRNYDDPAHDSQ</sequence>
<proteinExistence type="predicted"/>
<comment type="caution">
    <text evidence="1">The sequence shown here is derived from an EMBL/GenBank/DDBJ whole genome shotgun (WGS) entry which is preliminary data.</text>
</comment>
<dbReference type="Proteomes" id="UP001165121">
    <property type="component" value="Unassembled WGS sequence"/>
</dbReference>
<organism evidence="1 2">
    <name type="scientific">Phytophthora fragariaefolia</name>
    <dbReference type="NCBI Taxonomy" id="1490495"/>
    <lineage>
        <taxon>Eukaryota</taxon>
        <taxon>Sar</taxon>
        <taxon>Stramenopiles</taxon>
        <taxon>Oomycota</taxon>
        <taxon>Peronosporomycetes</taxon>
        <taxon>Peronosporales</taxon>
        <taxon>Peronosporaceae</taxon>
        <taxon>Phytophthora</taxon>
    </lineage>
</organism>
<keyword evidence="2" id="KW-1185">Reference proteome</keyword>
<dbReference type="AlphaFoldDB" id="A0A9W6YEL2"/>